<name>A0ABQ1VKK7_9RHOB</name>
<keyword evidence="3" id="KW-1185">Reference proteome</keyword>
<evidence type="ECO:0000256" key="1">
    <source>
        <dbReference type="SAM" id="MobiDB-lite"/>
    </source>
</evidence>
<proteinExistence type="predicted"/>
<accession>A0ABQ1VKK7</accession>
<dbReference type="InterPro" id="IPR021327">
    <property type="entry name" value="DUF2934"/>
</dbReference>
<dbReference type="Pfam" id="PF11154">
    <property type="entry name" value="DUF2934"/>
    <property type="match status" value="1"/>
</dbReference>
<dbReference type="EMBL" id="BMIV01000013">
    <property type="protein sequence ID" value="GGF75912.1"/>
    <property type="molecule type" value="Genomic_DNA"/>
</dbReference>
<feature type="region of interest" description="Disordered" evidence="1">
    <location>
        <begin position="165"/>
        <end position="218"/>
    </location>
</feature>
<reference evidence="3" key="1">
    <citation type="journal article" date="2019" name="Int. J. Syst. Evol. Microbiol.">
        <title>The Global Catalogue of Microorganisms (GCM) 10K type strain sequencing project: providing services to taxonomists for standard genome sequencing and annotation.</title>
        <authorList>
            <consortium name="The Broad Institute Genomics Platform"/>
            <consortium name="The Broad Institute Genome Sequencing Center for Infectious Disease"/>
            <person name="Wu L."/>
            <person name="Ma J."/>
        </authorList>
    </citation>
    <scope>NUCLEOTIDE SEQUENCE [LARGE SCALE GENOMIC DNA]</scope>
    <source>
        <strain evidence="3">CGMCC 1.15419</strain>
    </source>
</reference>
<protein>
    <recommendedName>
        <fullName evidence="4">DUF2934 domain-containing protein</fullName>
    </recommendedName>
</protein>
<organism evidence="2 3">
    <name type="scientific">Paracoccus acridae</name>
    <dbReference type="NCBI Taxonomy" id="1795310"/>
    <lineage>
        <taxon>Bacteria</taxon>
        <taxon>Pseudomonadati</taxon>
        <taxon>Pseudomonadota</taxon>
        <taxon>Alphaproteobacteria</taxon>
        <taxon>Rhodobacterales</taxon>
        <taxon>Paracoccaceae</taxon>
        <taxon>Paracoccus</taxon>
    </lineage>
</organism>
<comment type="caution">
    <text evidence="2">The sequence shown here is derived from an EMBL/GenBank/DDBJ whole genome shotgun (WGS) entry which is preliminary data.</text>
</comment>
<evidence type="ECO:0000313" key="3">
    <source>
        <dbReference type="Proteomes" id="UP000640509"/>
    </source>
</evidence>
<dbReference type="Proteomes" id="UP000640509">
    <property type="component" value="Unassembled WGS sequence"/>
</dbReference>
<sequence length="218" mass="23063">MVALVDQRDCAIGPRQVLHQLQAGKAGPDDDDAMFHDGLEKTDPVPEPLTAPFVSVPVSLKGISPSGATTDADFPPFQAASSFRRGAMPLTPLGCSCVQEHFAPAVVRLQMIPEGTMQDDEHIRHRAYQIWEAEGRPEGREAQHWAQARDELGIPGDDALLEGGEYQGLSELPAEVAPDDGGRADGRIIEAGEGGTAGGLDEAEEALASGDSDTGESR</sequence>
<dbReference type="RefSeq" id="WP_229665311.1">
    <property type="nucleotide sequence ID" value="NZ_BMIV01000013.1"/>
</dbReference>
<gene>
    <name evidence="2" type="ORF">GCM10011402_30810</name>
</gene>
<feature type="compositionally biased region" description="Basic and acidic residues" evidence="1">
    <location>
        <begin position="180"/>
        <end position="190"/>
    </location>
</feature>
<evidence type="ECO:0000313" key="2">
    <source>
        <dbReference type="EMBL" id="GGF75912.1"/>
    </source>
</evidence>
<evidence type="ECO:0008006" key="4">
    <source>
        <dbReference type="Google" id="ProtNLM"/>
    </source>
</evidence>